<keyword evidence="1" id="KW-0472">Membrane</keyword>
<keyword evidence="2" id="KW-0732">Signal</keyword>
<dbReference type="AlphaFoldDB" id="A0A5C2RSE0"/>
<evidence type="ECO:0000256" key="1">
    <source>
        <dbReference type="SAM" id="Phobius"/>
    </source>
</evidence>
<dbReference type="EMBL" id="ML122305">
    <property type="protein sequence ID" value="RPD54523.1"/>
    <property type="molecule type" value="Genomic_DNA"/>
</dbReference>
<evidence type="ECO:0008006" key="5">
    <source>
        <dbReference type="Google" id="ProtNLM"/>
    </source>
</evidence>
<reference evidence="3" key="1">
    <citation type="journal article" date="2018" name="Genome Biol. Evol.">
        <title>Genomics and development of Lentinus tigrinus, a white-rot wood-decaying mushroom with dimorphic fruiting bodies.</title>
        <authorList>
            <person name="Wu B."/>
            <person name="Xu Z."/>
            <person name="Knudson A."/>
            <person name="Carlson A."/>
            <person name="Chen N."/>
            <person name="Kovaka S."/>
            <person name="LaButti K."/>
            <person name="Lipzen A."/>
            <person name="Pennachio C."/>
            <person name="Riley R."/>
            <person name="Schakwitz W."/>
            <person name="Umezawa K."/>
            <person name="Ohm R.A."/>
            <person name="Grigoriev I.V."/>
            <person name="Nagy L.G."/>
            <person name="Gibbons J."/>
            <person name="Hibbett D."/>
        </authorList>
    </citation>
    <scope>NUCLEOTIDE SEQUENCE [LARGE SCALE GENOMIC DNA]</scope>
    <source>
        <strain evidence="3">ALCF2SS1-6</strain>
    </source>
</reference>
<keyword evidence="1" id="KW-0812">Transmembrane</keyword>
<keyword evidence="1" id="KW-1133">Transmembrane helix</keyword>
<feature type="chain" id="PRO_5022771908" description="Secreted protein" evidence="2">
    <location>
        <begin position="25"/>
        <end position="148"/>
    </location>
</feature>
<keyword evidence="4" id="KW-1185">Reference proteome</keyword>
<evidence type="ECO:0000313" key="3">
    <source>
        <dbReference type="EMBL" id="RPD54523.1"/>
    </source>
</evidence>
<accession>A0A5C2RSE0</accession>
<feature type="signal peptide" evidence="2">
    <location>
        <begin position="1"/>
        <end position="24"/>
    </location>
</feature>
<protein>
    <recommendedName>
        <fullName evidence="5">Secreted protein</fullName>
    </recommendedName>
</protein>
<evidence type="ECO:0000313" key="4">
    <source>
        <dbReference type="Proteomes" id="UP000313359"/>
    </source>
</evidence>
<organism evidence="3 4">
    <name type="scientific">Lentinus tigrinus ALCF2SS1-6</name>
    <dbReference type="NCBI Taxonomy" id="1328759"/>
    <lineage>
        <taxon>Eukaryota</taxon>
        <taxon>Fungi</taxon>
        <taxon>Dikarya</taxon>
        <taxon>Basidiomycota</taxon>
        <taxon>Agaricomycotina</taxon>
        <taxon>Agaricomycetes</taxon>
        <taxon>Polyporales</taxon>
        <taxon>Polyporaceae</taxon>
        <taxon>Lentinus</taxon>
    </lineage>
</organism>
<sequence length="148" mass="16208">MYVRHSACSLSLFLCVCVVRFIAPLTPLTHTRPGPSCRPWIAHAFTRSLVPRPSCLPFLASSSRCSARADVTVGCPSTYHSPHAVQHPGPRTQDPISLLALLSLLSLLPLLPCSLLIPSNHFALQLPPGWLRDYVQTSIASRRILPHS</sequence>
<proteinExistence type="predicted"/>
<gene>
    <name evidence="3" type="ORF">L227DRAFT_348715</name>
</gene>
<evidence type="ECO:0000256" key="2">
    <source>
        <dbReference type="SAM" id="SignalP"/>
    </source>
</evidence>
<feature type="transmembrane region" description="Helical" evidence="1">
    <location>
        <begin position="96"/>
        <end position="117"/>
    </location>
</feature>
<dbReference type="Proteomes" id="UP000313359">
    <property type="component" value="Unassembled WGS sequence"/>
</dbReference>
<name>A0A5C2RSE0_9APHY</name>